<accession>A0AAP2GN22</accession>
<evidence type="ECO:0000313" key="2">
    <source>
        <dbReference type="Proteomes" id="UP001319200"/>
    </source>
</evidence>
<organism evidence="1 2">
    <name type="scientific">Chryseosolibacter histidini</name>
    <dbReference type="NCBI Taxonomy" id="2782349"/>
    <lineage>
        <taxon>Bacteria</taxon>
        <taxon>Pseudomonadati</taxon>
        <taxon>Bacteroidota</taxon>
        <taxon>Cytophagia</taxon>
        <taxon>Cytophagales</taxon>
        <taxon>Chryseotaleaceae</taxon>
        <taxon>Chryseosolibacter</taxon>
    </lineage>
</organism>
<evidence type="ECO:0000313" key="1">
    <source>
        <dbReference type="EMBL" id="MBT1696052.1"/>
    </source>
</evidence>
<evidence type="ECO:0008006" key="3">
    <source>
        <dbReference type="Google" id="ProtNLM"/>
    </source>
</evidence>
<dbReference type="PROSITE" id="PS51257">
    <property type="entry name" value="PROKAR_LIPOPROTEIN"/>
    <property type="match status" value="1"/>
</dbReference>
<reference evidence="1 2" key="1">
    <citation type="submission" date="2021-05" db="EMBL/GenBank/DDBJ databases">
        <title>A Polyphasic approach of four new species of the genus Ohtaekwangia: Ohtaekwangia histidinii sp. nov., Ohtaekwangia cretensis sp. nov., Ohtaekwangia indiensis sp. nov., Ohtaekwangia reichenbachii sp. nov. from diverse environment.</title>
        <authorList>
            <person name="Octaviana S."/>
        </authorList>
    </citation>
    <scope>NUCLEOTIDE SEQUENCE [LARGE SCALE GENOMIC DNA]</scope>
    <source>
        <strain evidence="1 2">PWU4</strain>
    </source>
</reference>
<name>A0AAP2GN22_9BACT</name>
<comment type="caution">
    <text evidence="1">The sequence shown here is derived from an EMBL/GenBank/DDBJ whole genome shotgun (WGS) entry which is preliminary data.</text>
</comment>
<sequence>MKNPLLILLIVISCGCQTKKAESINHRDQKPCFDAKRFGLEPLSGKGESTHIRIWYRHSFLNIIPMISMRRSSKQEWSAELLVVTVGLRNDSMLVEEVKRKKLTSKTNWKKLHNKLDSLKIYTLPDMDAIPGLEDGWTDGSSYHVELQHKNSCYSYRYHLPEKFQKEFWQAKHMVEILQELERAFGMPWQLEGYAAVEKFWAMVKDPSLEPERP</sequence>
<gene>
    <name evidence="1" type="ORF">KK083_04130</name>
</gene>
<keyword evidence="2" id="KW-1185">Reference proteome</keyword>
<dbReference type="AlphaFoldDB" id="A0AAP2GN22"/>
<dbReference type="Proteomes" id="UP001319200">
    <property type="component" value="Unassembled WGS sequence"/>
</dbReference>
<protein>
    <recommendedName>
        <fullName evidence="3">Lipoprotein</fullName>
    </recommendedName>
</protein>
<dbReference type="RefSeq" id="WP_254160982.1">
    <property type="nucleotide sequence ID" value="NZ_JAHESF010000003.1"/>
</dbReference>
<dbReference type="EMBL" id="JAHESF010000003">
    <property type="protein sequence ID" value="MBT1696052.1"/>
    <property type="molecule type" value="Genomic_DNA"/>
</dbReference>
<proteinExistence type="predicted"/>